<keyword evidence="1" id="KW-0285">Flavoprotein</keyword>
<dbReference type="Gene3D" id="3.20.20.30">
    <property type="entry name" value="Luciferase-like domain"/>
    <property type="match status" value="1"/>
</dbReference>
<sequence>MSENLILAVALDGAGWHPAAWRDAGIARSAVFESAYWVDQVRVAEEAGVDFVTFEDALSVAAPERAGRLHGRLDAVQIANFVARRTSRIGLVPTTSVLETEPFHASTQLATLDFTSEGRAGWKVQATRPGESANFGRRDALVFDPAVLSTPEGQAEVSRLFDEATEFVTVVRQLWDSWEDDAVIRDVATGRFLDRDKLHHVHFEGDAFRIAGPSITPRSPQGQPVVTALAHSEIPYRLAARTADVVFVTPTGDVDAAHIVETVRAIEEADRFEPTPLRIVADLVVALGPSTRAARDRLDAWDALDGEVYQSDAAIVAGTAHELADRIQSLQVAGIEGVRLRPASVHLDLPAIAEQLVPELHRRRALSAAPATGTLRSRLGLERPANRYAA</sequence>
<dbReference type="InterPro" id="IPR036661">
    <property type="entry name" value="Luciferase-like_sf"/>
</dbReference>
<evidence type="ECO:0000256" key="5">
    <source>
        <dbReference type="ARBA" id="ARBA00033748"/>
    </source>
</evidence>
<dbReference type="PIRSF" id="PIRSF000337">
    <property type="entry name" value="NTA_MOA"/>
    <property type="match status" value="1"/>
</dbReference>
<comment type="caution">
    <text evidence="7">The sequence shown here is derived from an EMBL/GenBank/DDBJ whole genome shotgun (WGS) entry which is preliminary data.</text>
</comment>
<dbReference type="EMBL" id="BAAAMK010000001">
    <property type="protein sequence ID" value="GAA1940465.1"/>
    <property type="molecule type" value="Genomic_DNA"/>
</dbReference>
<evidence type="ECO:0000259" key="6">
    <source>
        <dbReference type="Pfam" id="PF00296"/>
    </source>
</evidence>
<keyword evidence="4" id="KW-0503">Monooxygenase</keyword>
<dbReference type="InterPro" id="IPR011251">
    <property type="entry name" value="Luciferase-like_dom"/>
</dbReference>
<dbReference type="Pfam" id="PF00296">
    <property type="entry name" value="Bac_luciferase"/>
    <property type="match status" value="1"/>
</dbReference>
<dbReference type="PANTHER" id="PTHR30011">
    <property type="entry name" value="ALKANESULFONATE MONOOXYGENASE-RELATED"/>
    <property type="match status" value="1"/>
</dbReference>
<name>A0ABP5BC71_9MICO</name>
<keyword evidence="2" id="KW-0288">FMN</keyword>
<evidence type="ECO:0000256" key="2">
    <source>
        <dbReference type="ARBA" id="ARBA00022643"/>
    </source>
</evidence>
<protein>
    <submittedName>
        <fullName evidence="7">LLM class flavin-dependent oxidoreductase</fullName>
    </submittedName>
</protein>
<evidence type="ECO:0000256" key="1">
    <source>
        <dbReference type="ARBA" id="ARBA00022630"/>
    </source>
</evidence>
<dbReference type="RefSeq" id="WP_157415028.1">
    <property type="nucleotide sequence ID" value="NZ_BAAAMK010000001.1"/>
</dbReference>
<dbReference type="SUPFAM" id="SSF51679">
    <property type="entry name" value="Bacterial luciferase-like"/>
    <property type="match status" value="1"/>
</dbReference>
<dbReference type="InterPro" id="IPR016215">
    <property type="entry name" value="NTA_MOA"/>
</dbReference>
<evidence type="ECO:0000313" key="8">
    <source>
        <dbReference type="Proteomes" id="UP001499954"/>
    </source>
</evidence>
<organism evidence="7 8">
    <name type="scientific">Agromyces allii</name>
    <dbReference type="NCBI Taxonomy" id="393607"/>
    <lineage>
        <taxon>Bacteria</taxon>
        <taxon>Bacillati</taxon>
        <taxon>Actinomycetota</taxon>
        <taxon>Actinomycetes</taxon>
        <taxon>Micrococcales</taxon>
        <taxon>Microbacteriaceae</taxon>
        <taxon>Agromyces</taxon>
    </lineage>
</organism>
<comment type="similarity">
    <text evidence="5">Belongs to the NtaA/SnaA/DszA monooxygenase family.</text>
</comment>
<dbReference type="InterPro" id="IPR051260">
    <property type="entry name" value="Diverse_substr_monoxygenases"/>
</dbReference>
<keyword evidence="8" id="KW-1185">Reference proteome</keyword>
<proteinExistence type="inferred from homology"/>
<gene>
    <name evidence="7" type="ORF">GCM10009717_03510</name>
</gene>
<evidence type="ECO:0000256" key="3">
    <source>
        <dbReference type="ARBA" id="ARBA00023002"/>
    </source>
</evidence>
<dbReference type="PANTHER" id="PTHR30011:SF16">
    <property type="entry name" value="C2H2 FINGER DOMAIN TRANSCRIPTION FACTOR (EUROFUNG)-RELATED"/>
    <property type="match status" value="1"/>
</dbReference>
<feature type="domain" description="Luciferase-like" evidence="6">
    <location>
        <begin position="32"/>
        <end position="322"/>
    </location>
</feature>
<evidence type="ECO:0000256" key="4">
    <source>
        <dbReference type="ARBA" id="ARBA00023033"/>
    </source>
</evidence>
<evidence type="ECO:0000313" key="7">
    <source>
        <dbReference type="EMBL" id="GAA1940465.1"/>
    </source>
</evidence>
<reference evidence="8" key="1">
    <citation type="journal article" date="2019" name="Int. J. Syst. Evol. Microbiol.">
        <title>The Global Catalogue of Microorganisms (GCM) 10K type strain sequencing project: providing services to taxonomists for standard genome sequencing and annotation.</title>
        <authorList>
            <consortium name="The Broad Institute Genomics Platform"/>
            <consortium name="The Broad Institute Genome Sequencing Center for Infectious Disease"/>
            <person name="Wu L."/>
            <person name="Ma J."/>
        </authorList>
    </citation>
    <scope>NUCLEOTIDE SEQUENCE [LARGE SCALE GENOMIC DNA]</scope>
    <source>
        <strain evidence="8">JCM 13584</strain>
    </source>
</reference>
<keyword evidence="3" id="KW-0560">Oxidoreductase</keyword>
<dbReference type="Proteomes" id="UP001499954">
    <property type="component" value="Unassembled WGS sequence"/>
</dbReference>
<accession>A0ABP5BC71</accession>